<sequence>MRSWMHFIILCLMFTVFLAITPLQARGQEDACKEKGIVVRNLTTNDHWYKKNDGDCFKWKVSKMF</sequence>
<dbReference type="EMBL" id="UOGI01000389">
    <property type="protein sequence ID" value="VAX34769.1"/>
    <property type="molecule type" value="Genomic_DNA"/>
</dbReference>
<organism evidence="1">
    <name type="scientific">hydrothermal vent metagenome</name>
    <dbReference type="NCBI Taxonomy" id="652676"/>
    <lineage>
        <taxon>unclassified sequences</taxon>
        <taxon>metagenomes</taxon>
        <taxon>ecological metagenomes</taxon>
    </lineage>
</organism>
<reference evidence="1" key="1">
    <citation type="submission" date="2018-06" db="EMBL/GenBank/DDBJ databases">
        <authorList>
            <person name="Zhirakovskaya E."/>
        </authorList>
    </citation>
    <scope>NUCLEOTIDE SEQUENCE</scope>
</reference>
<evidence type="ECO:0000313" key="1">
    <source>
        <dbReference type="EMBL" id="VAX34769.1"/>
    </source>
</evidence>
<accession>A0A3B1CY02</accession>
<dbReference type="AlphaFoldDB" id="A0A3B1CY02"/>
<protein>
    <submittedName>
        <fullName evidence="1">Uncharacterized protein</fullName>
    </submittedName>
</protein>
<proteinExistence type="predicted"/>
<gene>
    <name evidence="1" type="ORF">MNBD_NITROSPIRAE03-1536</name>
</gene>
<name>A0A3B1CY02_9ZZZZ</name>
<feature type="non-terminal residue" evidence="1">
    <location>
        <position position="65"/>
    </location>
</feature>